<reference evidence="2 3" key="1">
    <citation type="submission" date="2018-10" db="EMBL/GenBank/DDBJ databases">
        <title>Genomic Encyclopedia of Archaeal and Bacterial Type Strains, Phase II (KMG-II): from individual species to whole genera.</title>
        <authorList>
            <person name="Goeker M."/>
        </authorList>
    </citation>
    <scope>NUCLEOTIDE SEQUENCE [LARGE SCALE GENOMIC DNA]</scope>
    <source>
        <strain evidence="2 3">RP-AC37</strain>
    </source>
</reference>
<evidence type="ECO:0000259" key="1">
    <source>
        <dbReference type="Pfam" id="PF02720"/>
    </source>
</evidence>
<accession>A0A420XK41</accession>
<dbReference type="RefSeq" id="WP_147432008.1">
    <property type="nucleotide sequence ID" value="NZ_RBWV01000016.1"/>
</dbReference>
<comment type="caution">
    <text evidence="2">The sequence shown here is derived from an EMBL/GenBank/DDBJ whole genome shotgun (WGS) entry which is preliminary data.</text>
</comment>
<dbReference type="InParanoid" id="A0A420XK41"/>
<gene>
    <name evidence="2" type="ORF">CLV35_3575</name>
</gene>
<dbReference type="AlphaFoldDB" id="A0A420XK41"/>
<dbReference type="Pfam" id="PF02720">
    <property type="entry name" value="DUF222"/>
    <property type="match status" value="1"/>
</dbReference>
<protein>
    <submittedName>
        <fullName evidence="2">Uncharacterized protein DUF222</fullName>
    </submittedName>
</protein>
<dbReference type="InterPro" id="IPR003870">
    <property type="entry name" value="DUF222"/>
</dbReference>
<feature type="non-terminal residue" evidence="2">
    <location>
        <position position="137"/>
    </location>
</feature>
<keyword evidence="3" id="KW-1185">Reference proteome</keyword>
<evidence type="ECO:0000313" key="3">
    <source>
        <dbReference type="Proteomes" id="UP000281955"/>
    </source>
</evidence>
<evidence type="ECO:0000313" key="2">
    <source>
        <dbReference type="EMBL" id="RKS68449.1"/>
    </source>
</evidence>
<sequence>MVAVAVQDAGAWAVAADALDTAAALPAGELDAESLLARLRVIAGLQARLAALEAATLRAVDAREAYRHDQAPTTKAWLRHHLRLDPGDAATRLVRARLVAELPRFTAALAAGQVNAGHLDALLKARRTLGPAPVQAA</sequence>
<name>A0A420XK41_9ACTN</name>
<proteinExistence type="predicted"/>
<dbReference type="Proteomes" id="UP000281955">
    <property type="component" value="Unassembled WGS sequence"/>
</dbReference>
<feature type="domain" description="DUF222" evidence="1">
    <location>
        <begin position="39"/>
        <end position="129"/>
    </location>
</feature>
<organism evidence="2 3">
    <name type="scientific">Motilibacter peucedani</name>
    <dbReference type="NCBI Taxonomy" id="598650"/>
    <lineage>
        <taxon>Bacteria</taxon>
        <taxon>Bacillati</taxon>
        <taxon>Actinomycetota</taxon>
        <taxon>Actinomycetes</taxon>
        <taxon>Motilibacterales</taxon>
        <taxon>Motilibacteraceae</taxon>
        <taxon>Motilibacter</taxon>
    </lineage>
</organism>
<dbReference type="EMBL" id="RBWV01000016">
    <property type="protein sequence ID" value="RKS68449.1"/>
    <property type="molecule type" value="Genomic_DNA"/>
</dbReference>